<dbReference type="InterPro" id="IPR051206">
    <property type="entry name" value="NAMLAA_amidase_2"/>
</dbReference>
<sequence length="615" mass="67330">MPHWIALTLTAGLLTAPTAGQPGRQNDFIEAAREFGVPLSVLLGVSYLHSRWDDHGGQPSVSGGYGPMHLVDGAAVPLGSHHEGDPRGDDSRPLLRPLPQPPRAPEDTLRPAARLSGASVALVRRDPRANIRAGAALLASHRVRPGGEPRDWYEAVVRYAGSRGFADEVFSVIREGAARRTDDGSYVRLVPAPDAVPPPPARTPMLGGADEPAARAQGRTECPATLACEWMPAAYARFGKKKHKDYGNHDRVNGSRRIDYIVIHDTEGSYQGIPSMVRNPRYVSWHYTIRSSDGHVAQHVKNRDIAWHAGNWDINARSIGIEHEGYLARGGTWYTEAMYRSSARLVKHLATVHEVPIDRAHVIGHDNVPGTTPSTVPGMHEDPGPYWDWGRFFAMMGAHLKPSGSGSSVIIRPAYDRHRPRYTGCSGRRPAKDCKPHGSSSVWLHTAPSEQAPLVDDIGKRVGADSTYSVYDHSARASTGQRYAVAGRSGDWTAIWYLGQKAWFHNPASAPTAIPAAGPLVTPVKNTVRVYGRAYPEKAAYRASRTRFQRHVPLKYVIRKGQSYSVGTTVAGTFQKAASMNPAHHDLVQGALRYHQIQLGHRLMFVKAKDVRVIG</sequence>
<dbReference type="EC" id="3.5.1.28" evidence="2"/>
<dbReference type="EMBL" id="JBITGY010000001">
    <property type="protein sequence ID" value="MFI6496044.1"/>
    <property type="molecule type" value="Genomic_DNA"/>
</dbReference>
<dbReference type="PANTHER" id="PTHR30417">
    <property type="entry name" value="N-ACETYLMURAMOYL-L-ALANINE AMIDASE AMID"/>
    <property type="match status" value="1"/>
</dbReference>
<evidence type="ECO:0000313" key="8">
    <source>
        <dbReference type="Proteomes" id="UP001612741"/>
    </source>
</evidence>
<name>A0ABW7YJH3_9ACTN</name>
<dbReference type="InterPro" id="IPR002502">
    <property type="entry name" value="Amidase_domain"/>
</dbReference>
<feature type="domain" description="N-acetylmuramoyl-L-alanine amidase" evidence="6">
    <location>
        <begin position="246"/>
        <end position="384"/>
    </location>
</feature>
<dbReference type="Pfam" id="PF01510">
    <property type="entry name" value="Amidase_2"/>
    <property type="match status" value="1"/>
</dbReference>
<dbReference type="PANTHER" id="PTHR30417:SF1">
    <property type="entry name" value="N-ACETYLMURAMOYL-L-ALANINE AMIDASE AMID"/>
    <property type="match status" value="1"/>
</dbReference>
<feature type="region of interest" description="Disordered" evidence="5">
    <location>
        <begin position="72"/>
        <end position="112"/>
    </location>
</feature>
<dbReference type="SUPFAM" id="SSF55846">
    <property type="entry name" value="N-acetylmuramoyl-L-alanine amidase-like"/>
    <property type="match status" value="1"/>
</dbReference>
<dbReference type="InterPro" id="IPR036505">
    <property type="entry name" value="Amidase/PGRP_sf"/>
</dbReference>
<organism evidence="7 8">
    <name type="scientific">Nonomuraea typhae</name>
    <dbReference type="NCBI Taxonomy" id="2603600"/>
    <lineage>
        <taxon>Bacteria</taxon>
        <taxon>Bacillati</taxon>
        <taxon>Actinomycetota</taxon>
        <taxon>Actinomycetes</taxon>
        <taxon>Streptosporangiales</taxon>
        <taxon>Streptosporangiaceae</taxon>
        <taxon>Nonomuraea</taxon>
    </lineage>
</organism>
<dbReference type="Gene3D" id="1.10.530.10">
    <property type="match status" value="1"/>
</dbReference>
<evidence type="ECO:0000256" key="5">
    <source>
        <dbReference type="SAM" id="MobiDB-lite"/>
    </source>
</evidence>
<gene>
    <name evidence="7" type="ORF">ACIBG2_01590</name>
</gene>
<dbReference type="RefSeq" id="WP_397077925.1">
    <property type="nucleotide sequence ID" value="NZ_JBITGY010000001.1"/>
</dbReference>
<evidence type="ECO:0000256" key="1">
    <source>
        <dbReference type="ARBA" id="ARBA00001561"/>
    </source>
</evidence>
<evidence type="ECO:0000256" key="3">
    <source>
        <dbReference type="ARBA" id="ARBA00022801"/>
    </source>
</evidence>
<accession>A0ABW7YJH3</accession>
<protein>
    <recommendedName>
        <fullName evidence="2">N-acetylmuramoyl-L-alanine amidase</fullName>
        <ecNumber evidence="2">3.5.1.28</ecNumber>
    </recommendedName>
</protein>
<evidence type="ECO:0000259" key="6">
    <source>
        <dbReference type="SMART" id="SM00644"/>
    </source>
</evidence>
<evidence type="ECO:0000256" key="4">
    <source>
        <dbReference type="ARBA" id="ARBA00023316"/>
    </source>
</evidence>
<comment type="caution">
    <text evidence="7">The sequence shown here is derived from an EMBL/GenBank/DDBJ whole genome shotgun (WGS) entry which is preliminary data.</text>
</comment>
<dbReference type="CDD" id="cd06583">
    <property type="entry name" value="PGRP"/>
    <property type="match status" value="1"/>
</dbReference>
<keyword evidence="4" id="KW-0961">Cell wall biogenesis/degradation</keyword>
<keyword evidence="8" id="KW-1185">Reference proteome</keyword>
<dbReference type="Gene3D" id="3.40.80.10">
    <property type="entry name" value="Peptidoglycan recognition protein-like"/>
    <property type="match status" value="1"/>
</dbReference>
<keyword evidence="3 7" id="KW-0378">Hydrolase</keyword>
<feature type="compositionally biased region" description="Basic and acidic residues" evidence="5">
    <location>
        <begin position="80"/>
        <end position="93"/>
    </location>
</feature>
<dbReference type="Proteomes" id="UP001612741">
    <property type="component" value="Unassembled WGS sequence"/>
</dbReference>
<proteinExistence type="predicted"/>
<dbReference type="SMART" id="SM00644">
    <property type="entry name" value="Ami_2"/>
    <property type="match status" value="1"/>
</dbReference>
<dbReference type="GO" id="GO:0008745">
    <property type="term" value="F:N-acetylmuramoyl-L-alanine amidase activity"/>
    <property type="evidence" value="ECO:0007669"/>
    <property type="project" value="UniProtKB-EC"/>
</dbReference>
<evidence type="ECO:0000313" key="7">
    <source>
        <dbReference type="EMBL" id="MFI6496044.1"/>
    </source>
</evidence>
<comment type="catalytic activity">
    <reaction evidence="1">
        <text>Hydrolyzes the link between N-acetylmuramoyl residues and L-amino acid residues in certain cell-wall glycopeptides.</text>
        <dbReference type="EC" id="3.5.1.28"/>
    </reaction>
</comment>
<evidence type="ECO:0000256" key="2">
    <source>
        <dbReference type="ARBA" id="ARBA00011901"/>
    </source>
</evidence>
<reference evidence="7 8" key="1">
    <citation type="submission" date="2024-10" db="EMBL/GenBank/DDBJ databases">
        <title>The Natural Products Discovery Center: Release of the First 8490 Sequenced Strains for Exploring Actinobacteria Biosynthetic Diversity.</title>
        <authorList>
            <person name="Kalkreuter E."/>
            <person name="Kautsar S.A."/>
            <person name="Yang D."/>
            <person name="Bader C.D."/>
            <person name="Teijaro C.N."/>
            <person name="Fluegel L."/>
            <person name="Davis C.M."/>
            <person name="Simpson J.R."/>
            <person name="Lauterbach L."/>
            <person name="Steele A.D."/>
            <person name="Gui C."/>
            <person name="Meng S."/>
            <person name="Li G."/>
            <person name="Viehrig K."/>
            <person name="Ye F."/>
            <person name="Su P."/>
            <person name="Kiefer A.F."/>
            <person name="Nichols A."/>
            <person name="Cepeda A.J."/>
            <person name="Yan W."/>
            <person name="Fan B."/>
            <person name="Jiang Y."/>
            <person name="Adhikari A."/>
            <person name="Zheng C.-J."/>
            <person name="Schuster L."/>
            <person name="Cowan T.M."/>
            <person name="Smanski M.J."/>
            <person name="Chevrette M.G."/>
            <person name="De Carvalho L.P.S."/>
            <person name="Shen B."/>
        </authorList>
    </citation>
    <scope>NUCLEOTIDE SEQUENCE [LARGE SCALE GENOMIC DNA]</scope>
    <source>
        <strain evidence="7 8">NPDC050545</strain>
    </source>
</reference>